<dbReference type="EMBL" id="CAJVQC010005798">
    <property type="protein sequence ID" value="CAG8559069.1"/>
    <property type="molecule type" value="Genomic_DNA"/>
</dbReference>
<feature type="non-terminal residue" evidence="1">
    <location>
        <position position="1"/>
    </location>
</feature>
<accession>A0ACA9LZT1</accession>
<proteinExistence type="predicted"/>
<evidence type="ECO:0000313" key="2">
    <source>
        <dbReference type="Proteomes" id="UP000789920"/>
    </source>
</evidence>
<dbReference type="Proteomes" id="UP000789920">
    <property type="component" value="Unassembled WGS sequence"/>
</dbReference>
<reference evidence="1" key="1">
    <citation type="submission" date="2021-06" db="EMBL/GenBank/DDBJ databases">
        <authorList>
            <person name="Kallberg Y."/>
            <person name="Tangrot J."/>
            <person name="Rosling A."/>
        </authorList>
    </citation>
    <scope>NUCLEOTIDE SEQUENCE</scope>
    <source>
        <strain evidence="1">MA461A</strain>
    </source>
</reference>
<comment type="caution">
    <text evidence="1">The sequence shown here is derived from an EMBL/GenBank/DDBJ whole genome shotgun (WGS) entry which is preliminary data.</text>
</comment>
<keyword evidence="2" id="KW-1185">Reference proteome</keyword>
<name>A0ACA9LZT1_9GLOM</name>
<gene>
    <name evidence="1" type="ORF">RPERSI_LOCUS4289</name>
</gene>
<organism evidence="1 2">
    <name type="scientific">Racocetra persica</name>
    <dbReference type="NCBI Taxonomy" id="160502"/>
    <lineage>
        <taxon>Eukaryota</taxon>
        <taxon>Fungi</taxon>
        <taxon>Fungi incertae sedis</taxon>
        <taxon>Mucoromycota</taxon>
        <taxon>Glomeromycotina</taxon>
        <taxon>Glomeromycetes</taxon>
        <taxon>Diversisporales</taxon>
        <taxon>Gigasporaceae</taxon>
        <taxon>Racocetra</taxon>
    </lineage>
</organism>
<sequence>KTTQDDSAMEDSEFSSISKSMILLINKVVGSLGVDKISSSLT</sequence>
<evidence type="ECO:0000313" key="1">
    <source>
        <dbReference type="EMBL" id="CAG8559069.1"/>
    </source>
</evidence>
<protein>
    <submittedName>
        <fullName evidence="1">7259_t:CDS:1</fullName>
    </submittedName>
</protein>